<dbReference type="AlphaFoldDB" id="A0A084B2A5"/>
<accession>A0A084B2A5</accession>
<organism evidence="2 3">
    <name type="scientific">Stachybotrys chartarum (strain CBS 109288 / IBT 7711)</name>
    <name type="common">Toxic black mold</name>
    <name type="synonym">Stilbospora chartarum</name>
    <dbReference type="NCBI Taxonomy" id="1280523"/>
    <lineage>
        <taxon>Eukaryota</taxon>
        <taxon>Fungi</taxon>
        <taxon>Dikarya</taxon>
        <taxon>Ascomycota</taxon>
        <taxon>Pezizomycotina</taxon>
        <taxon>Sordariomycetes</taxon>
        <taxon>Hypocreomycetidae</taxon>
        <taxon>Hypocreales</taxon>
        <taxon>Stachybotryaceae</taxon>
        <taxon>Stachybotrys</taxon>
    </lineage>
</organism>
<dbReference type="HOGENOM" id="CLU_399102_0_0_1"/>
<feature type="compositionally biased region" description="Polar residues" evidence="1">
    <location>
        <begin position="309"/>
        <end position="319"/>
    </location>
</feature>
<protein>
    <submittedName>
        <fullName evidence="2">Uncharacterized protein</fullName>
    </submittedName>
</protein>
<dbReference type="OrthoDB" id="5401786at2759"/>
<evidence type="ECO:0000313" key="3">
    <source>
        <dbReference type="Proteomes" id="UP000028045"/>
    </source>
</evidence>
<feature type="compositionally biased region" description="Basic and acidic residues" evidence="1">
    <location>
        <begin position="680"/>
        <end position="690"/>
    </location>
</feature>
<feature type="region of interest" description="Disordered" evidence="1">
    <location>
        <begin position="245"/>
        <end position="365"/>
    </location>
</feature>
<keyword evidence="3" id="KW-1185">Reference proteome</keyword>
<proteinExistence type="predicted"/>
<dbReference type="EMBL" id="KL648207">
    <property type="protein sequence ID" value="KEY71684.1"/>
    <property type="molecule type" value="Genomic_DNA"/>
</dbReference>
<gene>
    <name evidence="2" type="ORF">S7711_10642</name>
</gene>
<feature type="compositionally biased region" description="Basic and acidic residues" evidence="1">
    <location>
        <begin position="293"/>
        <end position="302"/>
    </location>
</feature>
<feature type="compositionally biased region" description="Basic and acidic residues" evidence="1">
    <location>
        <begin position="250"/>
        <end position="280"/>
    </location>
</feature>
<reference evidence="2 3" key="1">
    <citation type="journal article" date="2014" name="BMC Genomics">
        <title>Comparative genome sequencing reveals chemotype-specific gene clusters in the toxigenic black mold Stachybotrys.</title>
        <authorList>
            <person name="Semeiks J."/>
            <person name="Borek D."/>
            <person name="Otwinowski Z."/>
            <person name="Grishin N.V."/>
        </authorList>
    </citation>
    <scope>NUCLEOTIDE SEQUENCE [LARGE SCALE GENOMIC DNA]</scope>
    <source>
        <strain evidence="3">CBS 109288 / IBT 7711</strain>
    </source>
</reference>
<feature type="region of interest" description="Disordered" evidence="1">
    <location>
        <begin position="631"/>
        <end position="690"/>
    </location>
</feature>
<feature type="compositionally biased region" description="Basic and acidic residues" evidence="1">
    <location>
        <begin position="631"/>
        <end position="647"/>
    </location>
</feature>
<evidence type="ECO:0000256" key="1">
    <source>
        <dbReference type="SAM" id="MobiDB-lite"/>
    </source>
</evidence>
<feature type="compositionally biased region" description="Polar residues" evidence="1">
    <location>
        <begin position="283"/>
        <end position="292"/>
    </location>
</feature>
<evidence type="ECO:0000313" key="2">
    <source>
        <dbReference type="EMBL" id="KEY71684.1"/>
    </source>
</evidence>
<sequence>MNVDVKAEETPVDPERVEWIQQVHPFLDATNAQFWENIQMRSVPAKLFTYYIEDEMYYDRVLKHQEASKPAAIRQRTRAAAAAKIRRVWEKAGIWKEEWHAKNPTGHWKHEGPLHVVNPVTEVRNASSRGEAYALGDEWKKKLEEMNEALEREHNASRPYQQFVALVDAWSARLVDMDRARNIDPDCHPDYYVRLKSMAYRFVREGWEAYGIWWAKWEKMPGYSWMHEHDLSEVTDRAGSVLQSIEGPELEMRDSTGSDRASERGSDTSMRDAPSSERRLSPGQHSLPSNRAESVDMDREYTPPEDSQPEASPASQSIPETGPGGRGNVTRYHLRPGGSPLIYFTPPRIRKNTAPKNSSPLRKGKVKVETTGSQNDVLVQPPVAPLSAILEVFTPVINAGPTPAGEEIPTTNGQEAPIAIIPETPTPAFQGAPVQGTPAAASTQRTPMFIFTQGVRPVLLEDMTQEQIEQNNILATSQPSEALTSAARLVLGYPGDPLAAPRQVSPTSTTSEVLFAPTASPLPRVVTPHRDSSVPVADERQSQQIATAIETRYIGPMTRKRARRAESADRVVEKQPRGNVIDRRNNGKAKAMNKTDGKRQKISDDSAIAMHNDLKLQAREESRARVEQRLNRMKPTAREKHAQDYRARTQRRLRREEQQRAIEALRTTVTKTRTGAAAAEPKKPEEEKEE</sequence>
<dbReference type="Proteomes" id="UP000028045">
    <property type="component" value="Unassembled WGS sequence"/>
</dbReference>
<name>A0A084B2A5_STACB</name>
<feature type="region of interest" description="Disordered" evidence="1">
    <location>
        <begin position="581"/>
        <end position="601"/>
    </location>
</feature>